<accession>A0A8J6U0B2</accession>
<dbReference type="EMBL" id="JACVEL010000008">
    <property type="protein sequence ID" value="MBC9813133.1"/>
    <property type="molecule type" value="Genomic_DNA"/>
</dbReference>
<dbReference type="Proteomes" id="UP000652681">
    <property type="component" value="Unassembled WGS sequence"/>
</dbReference>
<evidence type="ECO:0000313" key="4">
    <source>
        <dbReference type="Proteomes" id="UP000652681"/>
    </source>
</evidence>
<feature type="signal peptide" evidence="2">
    <location>
        <begin position="1"/>
        <end position="18"/>
    </location>
</feature>
<name>A0A8J6U0B2_9FLAO</name>
<dbReference type="Pfam" id="PF11751">
    <property type="entry name" value="PorP_SprF"/>
    <property type="match status" value="1"/>
</dbReference>
<dbReference type="NCBIfam" id="TIGR03519">
    <property type="entry name" value="T9SS_PorP_fam"/>
    <property type="match status" value="1"/>
</dbReference>
<keyword evidence="4" id="KW-1185">Reference proteome</keyword>
<feature type="chain" id="PRO_5035312210" evidence="2">
    <location>
        <begin position="19"/>
        <end position="349"/>
    </location>
</feature>
<evidence type="ECO:0000256" key="1">
    <source>
        <dbReference type="SAM" id="MobiDB-lite"/>
    </source>
</evidence>
<reference evidence="3" key="1">
    <citation type="submission" date="2020-09" db="EMBL/GenBank/DDBJ databases">
        <title>Taishania pollutisoli gen. nov., sp. nov., Isolated from Tetrabromobisphenol A-Contaminated Soil.</title>
        <authorList>
            <person name="Chen Q."/>
        </authorList>
    </citation>
    <scope>NUCLEOTIDE SEQUENCE</scope>
    <source>
        <strain evidence="3">CZZ-1</strain>
    </source>
</reference>
<protein>
    <submittedName>
        <fullName evidence="3">PorP/SprF family type IX secretion system membrane protein</fullName>
    </submittedName>
</protein>
<feature type="region of interest" description="Disordered" evidence="1">
    <location>
        <begin position="326"/>
        <end position="349"/>
    </location>
</feature>
<sequence length="349" mass="38058">MKNSILIALLFCSGALFSQQEAQFASAFQNPYIYNPAAGGLASVTQIDLIARLQWVGYGGGPKTINFSGHSVVGAGNSARLQEYNPEGKFMHARPDVTVGALKHAVGGKIMSDEIGVFNKVGVYGSYAIHLPVTKEFNIGAGVGLGWGNYRINSNRVILHDEMDDAYAMALGNTAQQHIFDANAGLVFYGKGLFFGASMTHALKNKAKFSSVETQSFYNRHYFLQLSYGLKVGKSVLEPGVIAKFADNSPVNLDFGARFIYKNAMWLGVYGRTSNNLVFQFGTTVVENIYISYAYEHSIGKIRNAASGTHEIQLGIYIGKRVKKVKASDAENTEQKKEEKSNAGTEENK</sequence>
<evidence type="ECO:0000313" key="3">
    <source>
        <dbReference type="EMBL" id="MBC9813133.1"/>
    </source>
</evidence>
<comment type="caution">
    <text evidence="3">The sequence shown here is derived from an EMBL/GenBank/DDBJ whole genome shotgun (WGS) entry which is preliminary data.</text>
</comment>
<dbReference type="InterPro" id="IPR019861">
    <property type="entry name" value="PorP/SprF_Bacteroidetes"/>
</dbReference>
<dbReference type="AlphaFoldDB" id="A0A8J6U0B2"/>
<dbReference type="RefSeq" id="WP_216714392.1">
    <property type="nucleotide sequence ID" value="NZ_JACVEL010000008.1"/>
</dbReference>
<gene>
    <name evidence="3" type="ORF">H9Y05_11715</name>
</gene>
<proteinExistence type="predicted"/>
<organism evidence="3 4">
    <name type="scientific">Taishania pollutisoli</name>
    <dbReference type="NCBI Taxonomy" id="2766479"/>
    <lineage>
        <taxon>Bacteria</taxon>
        <taxon>Pseudomonadati</taxon>
        <taxon>Bacteroidota</taxon>
        <taxon>Flavobacteriia</taxon>
        <taxon>Flavobacteriales</taxon>
        <taxon>Crocinitomicaceae</taxon>
        <taxon>Taishania</taxon>
    </lineage>
</organism>
<keyword evidence="2" id="KW-0732">Signal</keyword>
<evidence type="ECO:0000256" key="2">
    <source>
        <dbReference type="SAM" id="SignalP"/>
    </source>
</evidence>